<evidence type="ECO:0000313" key="2">
    <source>
        <dbReference type="Proteomes" id="UP000004968"/>
    </source>
</evidence>
<reference evidence="1 2" key="1">
    <citation type="submission" date="2010-01" db="EMBL/GenBank/DDBJ databases">
        <authorList>
            <person name="Weinstock G."/>
            <person name="Sodergren E."/>
            <person name="Clifton S."/>
            <person name="Fulton L."/>
            <person name="Fulton B."/>
            <person name="Courtney L."/>
            <person name="Fronick C."/>
            <person name="Harrison M."/>
            <person name="Strong C."/>
            <person name="Farmer C."/>
            <person name="Delahaunty K."/>
            <person name="Markovic C."/>
            <person name="Hall O."/>
            <person name="Minx P."/>
            <person name="Tomlinson C."/>
            <person name="Mitreva M."/>
            <person name="Nelson J."/>
            <person name="Hou S."/>
            <person name="Wollam A."/>
            <person name="Pepin K.H."/>
            <person name="Johnson M."/>
            <person name="Bhonagiri V."/>
            <person name="Nash W.E."/>
            <person name="Warren W."/>
            <person name="Chinwalla A."/>
            <person name="Mardis E.R."/>
            <person name="Wilson R.K."/>
        </authorList>
    </citation>
    <scope>NUCLEOTIDE SEQUENCE [LARGE SCALE GENOMIC DNA]</scope>
    <source>
        <strain evidence="1 2">DSM 13479</strain>
    </source>
</reference>
<dbReference type="HOGENOM" id="CLU_2935257_0_0_9"/>
<gene>
    <name evidence="1" type="ORF">CLOSTHATH_02823</name>
</gene>
<protein>
    <submittedName>
        <fullName evidence="1">Uncharacterized protein</fullName>
    </submittedName>
</protein>
<evidence type="ECO:0000313" key="1">
    <source>
        <dbReference type="EMBL" id="EFC98962.1"/>
    </source>
</evidence>
<name>D3AGT7_9FIRM</name>
<organism evidence="1 2">
    <name type="scientific">Hungatella hathewayi DSM 13479</name>
    <dbReference type="NCBI Taxonomy" id="566550"/>
    <lineage>
        <taxon>Bacteria</taxon>
        <taxon>Bacillati</taxon>
        <taxon>Bacillota</taxon>
        <taxon>Clostridia</taxon>
        <taxon>Lachnospirales</taxon>
        <taxon>Lachnospiraceae</taxon>
        <taxon>Hungatella</taxon>
    </lineage>
</organism>
<sequence length="60" mass="7250">MIKPANTQVSTYNHTTNLKIFHSNFRNRSLKIMEIQYYFIFLMKNYQKLAFLGNDGRFNQ</sequence>
<proteinExistence type="predicted"/>
<dbReference type="AlphaFoldDB" id="D3AGT7"/>
<accession>D3AGT7</accession>
<dbReference type="Proteomes" id="UP000004968">
    <property type="component" value="Unassembled WGS sequence"/>
</dbReference>
<dbReference type="EMBL" id="ACIO01000227">
    <property type="protein sequence ID" value="EFC98962.1"/>
    <property type="molecule type" value="Genomic_DNA"/>
</dbReference>
<comment type="caution">
    <text evidence="1">The sequence shown here is derived from an EMBL/GenBank/DDBJ whole genome shotgun (WGS) entry which is preliminary data.</text>
</comment>